<dbReference type="GO" id="GO:0005886">
    <property type="term" value="C:plasma membrane"/>
    <property type="evidence" value="ECO:0007669"/>
    <property type="project" value="TreeGrafter"/>
</dbReference>
<dbReference type="GO" id="GO:0090313">
    <property type="term" value="P:regulation of protein targeting to membrane"/>
    <property type="evidence" value="ECO:0007669"/>
    <property type="project" value="TreeGrafter"/>
</dbReference>
<gene>
    <name evidence="1" type="ORF">OU798_24380</name>
</gene>
<dbReference type="AlphaFoldDB" id="A0A9X3J9F0"/>
<sequence length="722" mass="82338">MAAKTGKRKQIVKIIVLSLLLIVVLALAVTPTFVKNYINNNGIELSGRTINIQKIKYNYFTSTLRVYDAKMYEHNNSEVFVGFDSLLINIKPLRLLKKEVHVQQFKVVHPYSQIIQNDTLFNFTDLIEFFNTGEDLSEYTTETMPYRLNLNLIEIKNGRINYIDGLLDHTIGMDNISFSIPHIYWGGEESSADVAFNIGHGGSISSSFDFDSKTGDYSGEAKLNQLAINVILPYIQEYMSLGGIDGTLDASVYYSGNQYDLNSLTLSGNALVNNLIMTDQQDKKVLGVKKAEAVLKTSKPMLYEAEIGRIWLNRPYMYFALIDSLSNLEKMLIYEDDTALSETSENEDLPPYNIFIENFVVDSGLIDFSDQRMKEQFDYELSEVHVDMDSLSLNSNWVEINSSMKLNKRGNLEAQIGVNPYAPFQHIELNYVLSDFQLPDVNIYSKHYMGLPILFGDMYYRNKTIILDKHLNSENKLVIRNVEMGRKAGGLYNIPIKLALFILKDINGDVVLDIPVSGDLSDPKTHIGQIVWNTFKGFTFKIVASPFKALGNLLGADPKELEEITLVYSDTTLTGKQRRGLDLLLELEQMKPELQIEMQYLNDRKLERVDAAAQIVQSVYEQKTKNNPLTHQKDYLDYLKTESGRDSLVMQDYERFLAPAVQVDSLIYTREKHRINLVKDYLHQQNDSTSIRIVGYNTNEVLNIGSRPQFSISYKLAEDEEL</sequence>
<evidence type="ECO:0000313" key="1">
    <source>
        <dbReference type="EMBL" id="MCY1723511.1"/>
    </source>
</evidence>
<dbReference type="EMBL" id="JAPOHD010000069">
    <property type="protein sequence ID" value="MCY1723511.1"/>
    <property type="molecule type" value="Genomic_DNA"/>
</dbReference>
<dbReference type="PANTHER" id="PTHR30441:SF8">
    <property type="entry name" value="DUF748 DOMAIN-CONTAINING PROTEIN"/>
    <property type="match status" value="1"/>
</dbReference>
<dbReference type="InterPro" id="IPR008023">
    <property type="entry name" value="DUF748"/>
</dbReference>
<protein>
    <submittedName>
        <fullName evidence="1">DUF748 domain-containing protein</fullName>
    </submittedName>
</protein>
<accession>A0A9X3J9F0</accession>
<evidence type="ECO:0000313" key="2">
    <source>
        <dbReference type="Proteomes" id="UP001145087"/>
    </source>
</evidence>
<dbReference type="RefSeq" id="WP_343335837.1">
    <property type="nucleotide sequence ID" value="NZ_JAPOHD010000069.1"/>
</dbReference>
<comment type="caution">
    <text evidence="1">The sequence shown here is derived from an EMBL/GenBank/DDBJ whole genome shotgun (WGS) entry which is preliminary data.</text>
</comment>
<name>A0A9X3J9F0_9BACT</name>
<dbReference type="Pfam" id="PF05359">
    <property type="entry name" value="DUF748"/>
    <property type="match status" value="2"/>
</dbReference>
<reference evidence="1" key="1">
    <citation type="submission" date="2022-11" db="EMBL/GenBank/DDBJ databases">
        <title>Marilongibacter aestuarii gen. nov., sp. nov., isolated from tidal flat sediment.</title>
        <authorList>
            <person name="Jiayan W."/>
        </authorList>
    </citation>
    <scope>NUCLEOTIDE SEQUENCE</scope>
    <source>
        <strain evidence="1">Z1-6</strain>
    </source>
</reference>
<dbReference type="Proteomes" id="UP001145087">
    <property type="component" value="Unassembled WGS sequence"/>
</dbReference>
<proteinExistence type="predicted"/>
<dbReference type="InterPro" id="IPR052894">
    <property type="entry name" value="AsmA-related"/>
</dbReference>
<keyword evidence="2" id="KW-1185">Reference proteome</keyword>
<dbReference type="PANTHER" id="PTHR30441">
    <property type="entry name" value="DUF748 DOMAIN-CONTAINING PROTEIN"/>
    <property type="match status" value="1"/>
</dbReference>
<organism evidence="1 2">
    <name type="scientific">Draconibacterium aestuarii</name>
    <dbReference type="NCBI Taxonomy" id="2998507"/>
    <lineage>
        <taxon>Bacteria</taxon>
        <taxon>Pseudomonadati</taxon>
        <taxon>Bacteroidota</taxon>
        <taxon>Bacteroidia</taxon>
        <taxon>Marinilabiliales</taxon>
        <taxon>Prolixibacteraceae</taxon>
        <taxon>Draconibacterium</taxon>
    </lineage>
</organism>